<comment type="subcellular location">
    <subcellularLocation>
        <location evidence="1">Membrane</location>
        <topology evidence="1">Multi-pass membrane protein</topology>
    </subcellularLocation>
</comment>
<dbReference type="PANTHER" id="PTHR37422:SF13">
    <property type="entry name" value="LIPOPOLYSACCHARIDE BIOSYNTHESIS PROTEIN PA4999-RELATED"/>
    <property type="match status" value="1"/>
</dbReference>
<evidence type="ECO:0000256" key="2">
    <source>
        <dbReference type="ARBA" id="ARBA00022692"/>
    </source>
</evidence>
<feature type="transmembrane region" description="Helical" evidence="5">
    <location>
        <begin position="144"/>
        <end position="162"/>
    </location>
</feature>
<dbReference type="EMBL" id="JAMXLR010000092">
    <property type="protein sequence ID" value="MCO6047434.1"/>
    <property type="molecule type" value="Genomic_DNA"/>
</dbReference>
<evidence type="ECO:0000256" key="4">
    <source>
        <dbReference type="ARBA" id="ARBA00023136"/>
    </source>
</evidence>
<accession>A0A9X2FI35</accession>
<organism evidence="7 8">
    <name type="scientific">Aeoliella straminimaris</name>
    <dbReference type="NCBI Taxonomy" id="2954799"/>
    <lineage>
        <taxon>Bacteria</taxon>
        <taxon>Pseudomonadati</taxon>
        <taxon>Planctomycetota</taxon>
        <taxon>Planctomycetia</taxon>
        <taxon>Pirellulales</taxon>
        <taxon>Lacipirellulaceae</taxon>
        <taxon>Aeoliella</taxon>
    </lineage>
</organism>
<keyword evidence="3 5" id="KW-1133">Transmembrane helix</keyword>
<dbReference type="Proteomes" id="UP001155241">
    <property type="component" value="Unassembled WGS sequence"/>
</dbReference>
<evidence type="ECO:0000256" key="5">
    <source>
        <dbReference type="SAM" id="Phobius"/>
    </source>
</evidence>
<dbReference type="SUPFAM" id="SSF48452">
    <property type="entry name" value="TPR-like"/>
    <property type="match status" value="1"/>
</dbReference>
<dbReference type="GO" id="GO:0016874">
    <property type="term" value="F:ligase activity"/>
    <property type="evidence" value="ECO:0007669"/>
    <property type="project" value="UniProtKB-KW"/>
</dbReference>
<evidence type="ECO:0000256" key="3">
    <source>
        <dbReference type="ARBA" id="ARBA00022989"/>
    </source>
</evidence>
<evidence type="ECO:0000313" key="7">
    <source>
        <dbReference type="EMBL" id="MCO6047434.1"/>
    </source>
</evidence>
<feature type="transmembrane region" description="Helical" evidence="5">
    <location>
        <begin position="443"/>
        <end position="459"/>
    </location>
</feature>
<dbReference type="InterPro" id="IPR011990">
    <property type="entry name" value="TPR-like_helical_dom_sf"/>
</dbReference>
<dbReference type="Gene3D" id="1.25.40.10">
    <property type="entry name" value="Tetratricopeptide repeat domain"/>
    <property type="match status" value="1"/>
</dbReference>
<dbReference type="GO" id="GO:0016020">
    <property type="term" value="C:membrane"/>
    <property type="evidence" value="ECO:0007669"/>
    <property type="project" value="UniProtKB-SubCell"/>
</dbReference>
<dbReference type="RefSeq" id="WP_252855544.1">
    <property type="nucleotide sequence ID" value="NZ_JAMXLR010000092.1"/>
</dbReference>
<feature type="transmembrane region" description="Helical" evidence="5">
    <location>
        <begin position="174"/>
        <end position="194"/>
    </location>
</feature>
<evidence type="ECO:0000256" key="1">
    <source>
        <dbReference type="ARBA" id="ARBA00004141"/>
    </source>
</evidence>
<feature type="transmembrane region" description="Helical" evidence="5">
    <location>
        <begin position="84"/>
        <end position="110"/>
    </location>
</feature>
<keyword evidence="7" id="KW-0436">Ligase</keyword>
<dbReference type="PANTHER" id="PTHR37422">
    <property type="entry name" value="TEICHURONIC ACID BIOSYNTHESIS PROTEIN TUAE"/>
    <property type="match status" value="1"/>
</dbReference>
<dbReference type="InterPro" id="IPR007016">
    <property type="entry name" value="O-antigen_ligase-rel_domated"/>
</dbReference>
<feature type="transmembrane region" description="Helical" evidence="5">
    <location>
        <begin position="21"/>
        <end position="44"/>
    </location>
</feature>
<name>A0A9X2FI35_9BACT</name>
<evidence type="ECO:0000259" key="6">
    <source>
        <dbReference type="Pfam" id="PF04932"/>
    </source>
</evidence>
<dbReference type="AlphaFoldDB" id="A0A9X2FI35"/>
<gene>
    <name evidence="7" type="ORF">NG895_26320</name>
</gene>
<feature type="transmembrane region" description="Helical" evidence="5">
    <location>
        <begin position="225"/>
        <end position="244"/>
    </location>
</feature>
<feature type="transmembrane region" description="Helical" evidence="5">
    <location>
        <begin position="289"/>
        <end position="306"/>
    </location>
</feature>
<feature type="transmembrane region" description="Helical" evidence="5">
    <location>
        <begin position="265"/>
        <end position="283"/>
    </location>
</feature>
<dbReference type="InterPro" id="IPR051533">
    <property type="entry name" value="WaaL-like"/>
</dbReference>
<dbReference type="Pfam" id="PF04932">
    <property type="entry name" value="Wzy_C"/>
    <property type="match status" value="1"/>
</dbReference>
<keyword evidence="4 5" id="KW-0472">Membrane</keyword>
<feature type="transmembrane region" description="Helical" evidence="5">
    <location>
        <begin position="412"/>
        <end position="431"/>
    </location>
</feature>
<keyword evidence="8" id="KW-1185">Reference proteome</keyword>
<protein>
    <submittedName>
        <fullName evidence="7">O-antigen ligase family protein</fullName>
    </submittedName>
</protein>
<feature type="transmembrane region" description="Helical" evidence="5">
    <location>
        <begin position="503"/>
        <end position="523"/>
    </location>
</feature>
<feature type="transmembrane region" description="Helical" evidence="5">
    <location>
        <begin position="50"/>
        <end position="72"/>
    </location>
</feature>
<reference evidence="7" key="1">
    <citation type="submission" date="2022-06" db="EMBL/GenBank/DDBJ databases">
        <title>Aeoliella straminimaris, a novel planctomycete from sediments.</title>
        <authorList>
            <person name="Vitorino I.R."/>
            <person name="Lage O.M."/>
        </authorList>
    </citation>
    <scope>NUCLEOTIDE SEQUENCE</scope>
    <source>
        <strain evidence="7">ICT_H6.2</strain>
    </source>
</reference>
<feature type="transmembrane region" description="Helical" evidence="5">
    <location>
        <begin position="315"/>
        <end position="334"/>
    </location>
</feature>
<sequence>MFHRSTTSRFSPAALMGQWRWEVALPKLVDLALGALFILAPLFWGGRGEIARAVYATLVAIAAMAWLANAWLAGRGGWRWTPVYWIPVAAIAWVVLQLVPLPAAVVGWLAPRNAELMPLWQGDSPLADFGLGSWHTLSLNPTEGQISLAMLLVYTLLTVLLVDRLHSREKVDELLRWLGVSAIVMAVLGVLQYLTSDGLYFWVYEYPFRRSDDYAVGAFMNHNHFASFVAMGATAIAYQLVRVAPQPVTRSSASMRPAQRTSADYLALGWACGLGVVALALVLSGSRGGLLAATVGVAVILLVYWRKRLFGGRQLIYTLVVAGLLGAGMLLFGAEQLTRRLETVTSGSMQQLDELGARRAIWSANLRAIADGWFTGSGAGTHQDIYSPYIDQPSSKVFSHAENGYLQIATELGLPGVALLVAVFVYVVRWTRMAWRRCESREHLACLGAVLAALAISAAHNLVDFVWFIPATMTMALACLLVLRRLAVGSERDLVSQSPPYELAVATGVAIVYLAITLAPPAMASPAFTQYRRLAAIQQLGLSDTMDQFAKTGDTSSFIDHQAAVMARYDALRAALARNPRSGEAHLRLARTCLQLFDARTEQRENRMELGQIQSAVASGGFTSAEQLQEWLRRAVGDDVPLLQAARYHALESIRYAPLQAGGYVWLSKVDFLDNPSSPRNEQLLAQAQRLCPEDGDLLFEIGLQHFVDGRADTGRQCWVQSFQRPGQHRLQVVATWAGKMPVDMFLEEFQADWSTLPAIWQRYAAVGDRQQLEYLLDYASRLADTYEPQRGEMPIAYVWKSLGQMYADIGNTDQQLVCLRRAVDANGTLLPVRRSYALALFHAEKYSEAEPHLRWCLARDSSDKGIRKLLEESAAARHKQATNPFTPSRRFKFRHVQ</sequence>
<feature type="domain" description="O-antigen ligase-related" evidence="6">
    <location>
        <begin position="276"/>
        <end position="421"/>
    </location>
</feature>
<feature type="transmembrane region" description="Helical" evidence="5">
    <location>
        <begin position="465"/>
        <end position="483"/>
    </location>
</feature>
<proteinExistence type="predicted"/>
<evidence type="ECO:0000313" key="8">
    <source>
        <dbReference type="Proteomes" id="UP001155241"/>
    </source>
</evidence>
<comment type="caution">
    <text evidence="7">The sequence shown here is derived from an EMBL/GenBank/DDBJ whole genome shotgun (WGS) entry which is preliminary data.</text>
</comment>
<keyword evidence="2 5" id="KW-0812">Transmembrane</keyword>